<dbReference type="PROSITE" id="PS51257">
    <property type="entry name" value="PROKAR_LIPOPROTEIN"/>
    <property type="match status" value="1"/>
</dbReference>
<keyword evidence="9" id="KW-0317">Glutathione biosynthesis</keyword>
<feature type="region of interest" description="Disordered" evidence="10">
    <location>
        <begin position="35"/>
        <end position="57"/>
    </location>
</feature>
<keyword evidence="6 9" id="KW-0865">Zymogen</keyword>
<evidence type="ECO:0000313" key="12">
    <source>
        <dbReference type="EMBL" id="GAA6169110.1"/>
    </source>
</evidence>
<keyword evidence="13" id="KW-1185">Reference proteome</keyword>
<evidence type="ECO:0000256" key="4">
    <source>
        <dbReference type="ARBA" id="ARBA00022679"/>
    </source>
</evidence>
<keyword evidence="5 9" id="KW-0378">Hydrolase</keyword>
<comment type="caution">
    <text evidence="12">The sequence shown here is derived from an EMBL/GenBank/DDBJ whole genome shotgun (WGS) entry which is preliminary data.</text>
</comment>
<dbReference type="SUPFAM" id="SSF56235">
    <property type="entry name" value="N-terminal nucleophile aminohydrolases (Ntn hydrolases)"/>
    <property type="match status" value="1"/>
</dbReference>
<reference evidence="12 13" key="1">
    <citation type="submission" date="2024-04" db="EMBL/GenBank/DDBJ databases">
        <title>Draft genome sequence of Sessilibacter corallicola NBRC 116591.</title>
        <authorList>
            <person name="Miyakawa T."/>
            <person name="Kusuya Y."/>
            <person name="Miura T."/>
        </authorList>
    </citation>
    <scope>NUCLEOTIDE SEQUENCE [LARGE SCALE GENOMIC DNA]</scope>
    <source>
        <strain evidence="12 13">KU-00831-HH</strain>
    </source>
</reference>
<dbReference type="EC" id="2.3.2.2" evidence="9"/>
<dbReference type="InterPro" id="IPR051792">
    <property type="entry name" value="GGT_bact"/>
</dbReference>
<name>A0ABQ0ABW5_9GAMM</name>
<evidence type="ECO:0000256" key="6">
    <source>
        <dbReference type="ARBA" id="ARBA00023145"/>
    </source>
</evidence>
<sequence length="595" mass="64644">MKFALKCLPFIFMFGLSACNGTDVETAAEQTAASVTETKTTEVTTTEATAQSPTTEKSRGLIADKAMVVSARIEASEIGLQVLRDGGTAFDAMVAVEMALAVAYPFAGSPGGGGFVVYRQADGSVGALDFREKAPLAAHRDMYLDENGDVISGMSRKGATAVGVPGTIAGIFAMHERFGTRTMAELMEPVIALAEKGVVVTEYQKGRLDRSRPSITEVSGTESKFSKEYQAGELIQRQALADTLKKLVKNGRDEFYKGETAKKIAAFIQEKGGFITEEDLAQYQVVWREPVRFSYKDLNIISMSPPSSGGMTLQQIMHMIEPYDVGQYEHNSLPVAQILVEAERRAYADRNEYLGDPDFVTIPREQLTDRDYLTERMSSFSFDKATKSSDISAGEINFAESSETTHYSIVDSYGNALAATITINGAYGSKLFSDELGFFFNNEMDDFSVKPGVPNMFGLTGSEANSIAPGKRMLSSMTPTIVERDGDLFMVLGAPGGSTIITSVLQTILNVVEFDFGMQEAVNAPRFHHQWLPDMVLFEKEGFDDALLSGLEDKGYTVNRGRSRVIGKVDAILKLPNGTYEGGADRRGDDAAAGF</sequence>
<evidence type="ECO:0000256" key="11">
    <source>
        <dbReference type="SAM" id="SignalP"/>
    </source>
</evidence>
<dbReference type="InterPro" id="IPR000101">
    <property type="entry name" value="GGT_peptidase"/>
</dbReference>
<evidence type="ECO:0000256" key="5">
    <source>
        <dbReference type="ARBA" id="ARBA00022801"/>
    </source>
</evidence>
<comment type="pathway">
    <text evidence="9">Sulfur metabolism; glutathione metabolism.</text>
</comment>
<dbReference type="RefSeq" id="WP_353303737.1">
    <property type="nucleotide sequence ID" value="NZ_BAABWN010000010.1"/>
</dbReference>
<dbReference type="Gene3D" id="1.10.246.130">
    <property type="match status" value="1"/>
</dbReference>
<accession>A0ABQ0ABW5</accession>
<proteinExistence type="inferred from homology"/>
<evidence type="ECO:0000256" key="7">
    <source>
        <dbReference type="ARBA" id="ARBA00023315"/>
    </source>
</evidence>
<dbReference type="InterPro" id="IPR029055">
    <property type="entry name" value="Ntn_hydrolases_N"/>
</dbReference>
<feature type="compositionally biased region" description="Low complexity" evidence="10">
    <location>
        <begin position="35"/>
        <end position="55"/>
    </location>
</feature>
<dbReference type="PANTHER" id="PTHR43199:SF1">
    <property type="entry name" value="GLUTATHIONE HYDROLASE PROENZYME"/>
    <property type="match status" value="1"/>
</dbReference>
<organism evidence="12 13">
    <name type="scientific">Sessilibacter corallicola</name>
    <dbReference type="NCBI Taxonomy" id="2904075"/>
    <lineage>
        <taxon>Bacteria</taxon>
        <taxon>Pseudomonadati</taxon>
        <taxon>Pseudomonadota</taxon>
        <taxon>Gammaproteobacteria</taxon>
        <taxon>Cellvibrionales</taxon>
        <taxon>Cellvibrionaceae</taxon>
        <taxon>Sessilibacter</taxon>
    </lineage>
</organism>
<comment type="subunit">
    <text evidence="9">This enzyme consists of two polypeptide chains, which are synthesized in precursor form from a single polypeptide.</text>
</comment>
<evidence type="ECO:0000256" key="9">
    <source>
        <dbReference type="RuleBase" id="RU368036"/>
    </source>
</evidence>
<evidence type="ECO:0000313" key="13">
    <source>
        <dbReference type="Proteomes" id="UP001465153"/>
    </source>
</evidence>
<keyword evidence="11" id="KW-0732">Signal</keyword>
<evidence type="ECO:0000256" key="3">
    <source>
        <dbReference type="ARBA" id="ARBA00009381"/>
    </source>
</evidence>
<keyword evidence="4 9" id="KW-0808">Transferase</keyword>
<comment type="PTM">
    <text evidence="9">Cleaved by autocatalysis into a large and a small subunit.</text>
</comment>
<evidence type="ECO:0000256" key="8">
    <source>
        <dbReference type="ARBA" id="ARBA00047417"/>
    </source>
</evidence>
<comment type="catalytic activity">
    <reaction evidence="8 9">
        <text>an N-terminal (5-L-glutamyl)-[peptide] + an alpha-amino acid = 5-L-glutamyl amino acid + an N-terminal L-alpha-aminoacyl-[peptide]</text>
        <dbReference type="Rhea" id="RHEA:23904"/>
        <dbReference type="Rhea" id="RHEA-COMP:9780"/>
        <dbReference type="Rhea" id="RHEA-COMP:9795"/>
        <dbReference type="ChEBI" id="CHEBI:77644"/>
        <dbReference type="ChEBI" id="CHEBI:78597"/>
        <dbReference type="ChEBI" id="CHEBI:78599"/>
        <dbReference type="ChEBI" id="CHEBI:78608"/>
        <dbReference type="EC" id="2.3.2.2"/>
    </reaction>
</comment>
<dbReference type="EC" id="3.4.19.13" evidence="9"/>
<dbReference type="InterPro" id="IPR043138">
    <property type="entry name" value="GGT_lsub"/>
</dbReference>
<dbReference type="Gene3D" id="3.60.20.40">
    <property type="match status" value="1"/>
</dbReference>
<feature type="chain" id="PRO_5047477740" description="Glutathione hydrolase proenzyme" evidence="11">
    <location>
        <begin position="19"/>
        <end position="595"/>
    </location>
</feature>
<keyword evidence="7 9" id="KW-0012">Acyltransferase</keyword>
<dbReference type="PRINTS" id="PR01210">
    <property type="entry name" value="GGTRANSPTASE"/>
</dbReference>
<evidence type="ECO:0000256" key="2">
    <source>
        <dbReference type="ARBA" id="ARBA00001089"/>
    </source>
</evidence>
<comment type="catalytic activity">
    <reaction evidence="2 9">
        <text>glutathione + H2O = L-cysteinylglycine + L-glutamate</text>
        <dbReference type="Rhea" id="RHEA:28807"/>
        <dbReference type="ChEBI" id="CHEBI:15377"/>
        <dbReference type="ChEBI" id="CHEBI:29985"/>
        <dbReference type="ChEBI" id="CHEBI:57925"/>
        <dbReference type="ChEBI" id="CHEBI:61694"/>
        <dbReference type="EC" id="3.4.19.13"/>
    </reaction>
</comment>
<dbReference type="InterPro" id="IPR043137">
    <property type="entry name" value="GGT_ssub_C"/>
</dbReference>
<feature type="signal peptide" evidence="11">
    <location>
        <begin position="1"/>
        <end position="18"/>
    </location>
</feature>
<dbReference type="EMBL" id="BAABWN010000010">
    <property type="protein sequence ID" value="GAA6169110.1"/>
    <property type="molecule type" value="Genomic_DNA"/>
</dbReference>
<gene>
    <name evidence="12" type="primary">ggt_1</name>
    <name evidence="12" type="ORF">NBRC116591_29210</name>
</gene>
<comment type="catalytic activity">
    <reaction evidence="1 9">
        <text>an S-substituted glutathione + H2O = an S-substituted L-cysteinylglycine + L-glutamate</text>
        <dbReference type="Rhea" id="RHEA:59468"/>
        <dbReference type="ChEBI" id="CHEBI:15377"/>
        <dbReference type="ChEBI" id="CHEBI:29985"/>
        <dbReference type="ChEBI" id="CHEBI:90779"/>
        <dbReference type="ChEBI" id="CHEBI:143103"/>
        <dbReference type="EC" id="3.4.19.13"/>
    </reaction>
</comment>
<evidence type="ECO:0000256" key="10">
    <source>
        <dbReference type="SAM" id="MobiDB-lite"/>
    </source>
</evidence>
<protein>
    <recommendedName>
        <fullName evidence="9">Glutathione hydrolase proenzyme</fullName>
        <ecNumber evidence="9">2.3.2.2</ecNumber>
        <ecNumber evidence="9">3.4.19.13</ecNumber>
    </recommendedName>
    <component>
        <recommendedName>
            <fullName evidence="9">Glutathione hydrolase large chain</fullName>
        </recommendedName>
    </component>
    <component>
        <recommendedName>
            <fullName evidence="9">Glutathione hydrolase small chain</fullName>
        </recommendedName>
    </component>
</protein>
<comment type="similarity">
    <text evidence="3 9">Belongs to the gamma-glutamyltransferase family.</text>
</comment>
<dbReference type="Pfam" id="PF01019">
    <property type="entry name" value="G_glu_transpept"/>
    <property type="match status" value="1"/>
</dbReference>
<evidence type="ECO:0000256" key="1">
    <source>
        <dbReference type="ARBA" id="ARBA00001049"/>
    </source>
</evidence>
<dbReference type="NCBIfam" id="TIGR00066">
    <property type="entry name" value="g_glut_trans"/>
    <property type="match status" value="1"/>
</dbReference>
<dbReference type="Proteomes" id="UP001465153">
    <property type="component" value="Unassembled WGS sequence"/>
</dbReference>
<dbReference type="PANTHER" id="PTHR43199">
    <property type="entry name" value="GLUTATHIONE HYDROLASE"/>
    <property type="match status" value="1"/>
</dbReference>